<dbReference type="Gene3D" id="3.20.20.140">
    <property type="entry name" value="Metal-dependent hydrolases"/>
    <property type="match status" value="1"/>
</dbReference>
<dbReference type="Proteomes" id="UP000230557">
    <property type="component" value="Unassembled WGS sequence"/>
</dbReference>
<sequence length="406" mass="45217">MLTIKNVKNIKGETVTKKILSDQDEMIDATGLTMLPAVIDPHVHFRTPGQEDKENWESGARAAIAGGVTRVFDMPNNIPACVTETLLQEKKTLINKQLSNTGIPLRYGLFFGADAGHLEEISKVKNKIVGIKVFMGSSTGSLLIDNDEVFEKVCKIAAENNLIVAAHAEDEHILQELSKQNPESKDPKTHSKNRDRKAAIVALEKCIAASVRFGTKFYILHLSIKEEVALVRQAKRKGLPIYAETTPHHLFLSEDDYEKWGTRVQMNPPLRTKEDQKVLWDAVNEGIIDTIGTDHAPHLLSEKDKPFGHAPSGIPGIETSLPLLLNARSQGKLSLEKIVELTRINTESIFKIKPNDDIVLVDLNKEKIVEDNLLKTKCRWSPFSDQNLKGWPVYTVLKGKACNLDA</sequence>
<evidence type="ECO:0000256" key="1">
    <source>
        <dbReference type="ARBA" id="ARBA00001947"/>
    </source>
</evidence>
<dbReference type="GO" id="GO:0005737">
    <property type="term" value="C:cytoplasm"/>
    <property type="evidence" value="ECO:0007669"/>
    <property type="project" value="TreeGrafter"/>
</dbReference>
<evidence type="ECO:0000256" key="4">
    <source>
        <dbReference type="ARBA" id="ARBA00022723"/>
    </source>
</evidence>
<evidence type="ECO:0000256" key="2">
    <source>
        <dbReference type="ARBA" id="ARBA00002368"/>
    </source>
</evidence>
<protein>
    <submittedName>
        <fullName evidence="7">Dihydroorotase</fullName>
    </submittedName>
</protein>
<keyword evidence="5" id="KW-0378">Hydrolase</keyword>
<dbReference type="GO" id="GO:0046872">
    <property type="term" value="F:metal ion binding"/>
    <property type="evidence" value="ECO:0007669"/>
    <property type="project" value="UniProtKB-KW"/>
</dbReference>
<dbReference type="PANTHER" id="PTHR43668">
    <property type="entry name" value="ALLANTOINASE"/>
    <property type="match status" value="1"/>
</dbReference>
<dbReference type="Gene3D" id="2.30.40.10">
    <property type="entry name" value="Urease, subunit C, domain 1"/>
    <property type="match status" value="1"/>
</dbReference>
<evidence type="ECO:0000313" key="8">
    <source>
        <dbReference type="Proteomes" id="UP000230557"/>
    </source>
</evidence>
<dbReference type="InterPro" id="IPR002195">
    <property type="entry name" value="Dihydroorotase_CS"/>
</dbReference>
<dbReference type="InterPro" id="IPR032466">
    <property type="entry name" value="Metal_Hydrolase"/>
</dbReference>
<reference evidence="8" key="1">
    <citation type="submission" date="2017-09" db="EMBL/GenBank/DDBJ databases">
        <title>Depth-based differentiation of microbial function through sediment-hosted aquifers and enrichment of novel symbionts in the deep terrestrial subsurface.</title>
        <authorList>
            <person name="Probst A.J."/>
            <person name="Ladd B."/>
            <person name="Jarett J.K."/>
            <person name="Geller-Mcgrath D.E."/>
            <person name="Sieber C.M.K."/>
            <person name="Emerson J.B."/>
            <person name="Anantharaman K."/>
            <person name="Thomas B.C."/>
            <person name="Malmstrom R."/>
            <person name="Stieglmeier M."/>
            <person name="Klingl A."/>
            <person name="Woyke T."/>
            <person name="Ryan C.M."/>
            <person name="Banfield J.F."/>
        </authorList>
    </citation>
    <scope>NUCLEOTIDE SEQUENCE [LARGE SCALE GENOMIC DNA]</scope>
</reference>
<dbReference type="PROSITE" id="PS00482">
    <property type="entry name" value="DIHYDROOROTASE_1"/>
    <property type="match status" value="1"/>
</dbReference>
<dbReference type="InterPro" id="IPR011059">
    <property type="entry name" value="Metal-dep_hydrolase_composite"/>
</dbReference>
<comment type="caution">
    <text evidence="7">The sequence shown here is derived from an EMBL/GenBank/DDBJ whole genome shotgun (WGS) entry which is preliminary data.</text>
</comment>
<dbReference type="GO" id="GO:0006145">
    <property type="term" value="P:purine nucleobase catabolic process"/>
    <property type="evidence" value="ECO:0007669"/>
    <property type="project" value="TreeGrafter"/>
</dbReference>
<dbReference type="GO" id="GO:0004038">
    <property type="term" value="F:allantoinase activity"/>
    <property type="evidence" value="ECO:0007669"/>
    <property type="project" value="TreeGrafter"/>
</dbReference>
<dbReference type="InterPro" id="IPR006680">
    <property type="entry name" value="Amidohydro-rel"/>
</dbReference>
<gene>
    <name evidence="7" type="ORF">COT91_04435</name>
</gene>
<dbReference type="EMBL" id="PFAJ01000058">
    <property type="protein sequence ID" value="PIR96853.1"/>
    <property type="molecule type" value="Genomic_DNA"/>
</dbReference>
<evidence type="ECO:0000256" key="5">
    <source>
        <dbReference type="ARBA" id="ARBA00022801"/>
    </source>
</evidence>
<dbReference type="PANTHER" id="PTHR43668:SF4">
    <property type="entry name" value="ALLANTOINASE"/>
    <property type="match status" value="1"/>
</dbReference>
<dbReference type="NCBIfam" id="TIGR00857">
    <property type="entry name" value="pyrC_multi"/>
    <property type="match status" value="1"/>
</dbReference>
<evidence type="ECO:0000259" key="6">
    <source>
        <dbReference type="Pfam" id="PF01979"/>
    </source>
</evidence>
<comment type="cofactor">
    <cofactor evidence="1">
        <name>Zn(2+)</name>
        <dbReference type="ChEBI" id="CHEBI:29105"/>
    </cofactor>
</comment>
<dbReference type="PROSITE" id="PS00483">
    <property type="entry name" value="DIHYDROOROTASE_2"/>
    <property type="match status" value="1"/>
</dbReference>
<proteinExistence type="inferred from homology"/>
<evidence type="ECO:0000256" key="3">
    <source>
        <dbReference type="ARBA" id="ARBA00010286"/>
    </source>
</evidence>
<dbReference type="AlphaFoldDB" id="A0A2H0VCQ6"/>
<dbReference type="Pfam" id="PF01979">
    <property type="entry name" value="Amidohydro_1"/>
    <property type="match status" value="1"/>
</dbReference>
<dbReference type="SUPFAM" id="SSF51338">
    <property type="entry name" value="Composite domain of metallo-dependent hydrolases"/>
    <property type="match status" value="1"/>
</dbReference>
<comment type="function">
    <text evidence="2">Catalyzes the reversible cyclization of carbamoyl aspartate to dihydroorotate.</text>
</comment>
<dbReference type="InterPro" id="IPR050138">
    <property type="entry name" value="DHOase/Allantoinase_Hydrolase"/>
</dbReference>
<name>A0A2H0VCQ6_9BACT</name>
<dbReference type="SUPFAM" id="SSF51556">
    <property type="entry name" value="Metallo-dependent hydrolases"/>
    <property type="match status" value="1"/>
</dbReference>
<evidence type="ECO:0000313" key="7">
    <source>
        <dbReference type="EMBL" id="PIR96853.1"/>
    </source>
</evidence>
<accession>A0A2H0VCQ6</accession>
<comment type="similarity">
    <text evidence="3">Belongs to the metallo-dependent hydrolases superfamily. DHOase family. Class I DHOase subfamily.</text>
</comment>
<feature type="domain" description="Amidohydrolase-related" evidence="6">
    <location>
        <begin position="33"/>
        <end position="400"/>
    </location>
</feature>
<keyword evidence="4" id="KW-0479">Metal-binding</keyword>
<organism evidence="7 8">
    <name type="scientific">Candidatus Doudnabacteria bacterium CG10_big_fil_rev_8_21_14_0_10_41_10</name>
    <dbReference type="NCBI Taxonomy" id="1974551"/>
    <lineage>
        <taxon>Bacteria</taxon>
        <taxon>Candidatus Doudnaibacteriota</taxon>
    </lineage>
</organism>